<dbReference type="EMBL" id="JAUEDM010000003">
    <property type="protein sequence ID" value="KAK3322190.1"/>
    <property type="molecule type" value="Genomic_DNA"/>
</dbReference>
<keyword evidence="2" id="KW-1185">Reference proteome</keyword>
<proteinExistence type="predicted"/>
<dbReference type="AlphaFoldDB" id="A0AAE0M7W6"/>
<reference evidence="1" key="2">
    <citation type="submission" date="2023-06" db="EMBL/GenBank/DDBJ databases">
        <authorList>
            <consortium name="Lawrence Berkeley National Laboratory"/>
            <person name="Haridas S."/>
            <person name="Hensen N."/>
            <person name="Bonometti L."/>
            <person name="Westerberg I."/>
            <person name="Brannstrom I.O."/>
            <person name="Guillou S."/>
            <person name="Cros-Aarteil S."/>
            <person name="Calhoun S."/>
            <person name="Kuo A."/>
            <person name="Mondo S."/>
            <person name="Pangilinan J."/>
            <person name="Riley R."/>
            <person name="Labutti K."/>
            <person name="Andreopoulos B."/>
            <person name="Lipzen A."/>
            <person name="Chen C."/>
            <person name="Yanf M."/>
            <person name="Daum C."/>
            <person name="Ng V."/>
            <person name="Clum A."/>
            <person name="Steindorff A."/>
            <person name="Ohm R."/>
            <person name="Martin F."/>
            <person name="Silar P."/>
            <person name="Natvig D."/>
            <person name="Lalanne C."/>
            <person name="Gautier V."/>
            <person name="Ament-Velasquez S.L."/>
            <person name="Kruys A."/>
            <person name="Hutchinson M.I."/>
            <person name="Powell A.J."/>
            <person name="Barry K."/>
            <person name="Miller A.N."/>
            <person name="Grigoriev I.V."/>
            <person name="Debuchy R."/>
            <person name="Gladieux P."/>
            <person name="Thoren M.H."/>
            <person name="Johannesson H."/>
        </authorList>
    </citation>
    <scope>NUCLEOTIDE SEQUENCE</scope>
    <source>
        <strain evidence="1">CBS 118394</strain>
    </source>
</reference>
<comment type="caution">
    <text evidence="1">The sequence shown here is derived from an EMBL/GenBank/DDBJ whole genome shotgun (WGS) entry which is preliminary data.</text>
</comment>
<name>A0AAE0M7W6_9PEZI</name>
<reference evidence="1" key="1">
    <citation type="journal article" date="2023" name="Mol. Phylogenet. Evol.">
        <title>Genome-scale phylogeny and comparative genomics of the fungal order Sordariales.</title>
        <authorList>
            <person name="Hensen N."/>
            <person name="Bonometti L."/>
            <person name="Westerberg I."/>
            <person name="Brannstrom I.O."/>
            <person name="Guillou S."/>
            <person name="Cros-Aarteil S."/>
            <person name="Calhoun S."/>
            <person name="Haridas S."/>
            <person name="Kuo A."/>
            <person name="Mondo S."/>
            <person name="Pangilinan J."/>
            <person name="Riley R."/>
            <person name="LaButti K."/>
            <person name="Andreopoulos B."/>
            <person name="Lipzen A."/>
            <person name="Chen C."/>
            <person name="Yan M."/>
            <person name="Daum C."/>
            <person name="Ng V."/>
            <person name="Clum A."/>
            <person name="Steindorff A."/>
            <person name="Ohm R.A."/>
            <person name="Martin F."/>
            <person name="Silar P."/>
            <person name="Natvig D.O."/>
            <person name="Lalanne C."/>
            <person name="Gautier V."/>
            <person name="Ament-Velasquez S.L."/>
            <person name="Kruys A."/>
            <person name="Hutchinson M.I."/>
            <person name="Powell A.J."/>
            <person name="Barry K."/>
            <person name="Miller A.N."/>
            <person name="Grigoriev I.V."/>
            <person name="Debuchy R."/>
            <person name="Gladieux P."/>
            <person name="Hiltunen Thoren M."/>
            <person name="Johannesson H."/>
        </authorList>
    </citation>
    <scope>NUCLEOTIDE SEQUENCE</scope>
    <source>
        <strain evidence="1">CBS 118394</strain>
    </source>
</reference>
<sequence>MGGRDLSMTLLFLLGWAVLCFYNTWNLGWSFPTFLAAVSICTYILPSLSVCNNYGCASTSGRPPRYLWDYHINLGSDPLMLFPQYLPNATAVGKD</sequence>
<gene>
    <name evidence="1" type="ORF">B0H66DRAFT_194083</name>
</gene>
<protein>
    <submittedName>
        <fullName evidence="1">Uncharacterized protein</fullName>
    </submittedName>
</protein>
<dbReference type="Proteomes" id="UP001283341">
    <property type="component" value="Unassembled WGS sequence"/>
</dbReference>
<organism evidence="1 2">
    <name type="scientific">Apodospora peruviana</name>
    <dbReference type="NCBI Taxonomy" id="516989"/>
    <lineage>
        <taxon>Eukaryota</taxon>
        <taxon>Fungi</taxon>
        <taxon>Dikarya</taxon>
        <taxon>Ascomycota</taxon>
        <taxon>Pezizomycotina</taxon>
        <taxon>Sordariomycetes</taxon>
        <taxon>Sordariomycetidae</taxon>
        <taxon>Sordariales</taxon>
        <taxon>Lasiosphaeriaceae</taxon>
        <taxon>Apodospora</taxon>
    </lineage>
</organism>
<evidence type="ECO:0000313" key="2">
    <source>
        <dbReference type="Proteomes" id="UP001283341"/>
    </source>
</evidence>
<accession>A0AAE0M7W6</accession>
<evidence type="ECO:0000313" key="1">
    <source>
        <dbReference type="EMBL" id="KAK3322190.1"/>
    </source>
</evidence>